<comment type="caution">
    <text evidence="10">The sequence shown here is derived from an EMBL/GenBank/DDBJ whole genome shotgun (WGS) entry which is preliminary data.</text>
</comment>
<evidence type="ECO:0000313" key="10">
    <source>
        <dbReference type="EMBL" id="MDT2770750.1"/>
    </source>
</evidence>
<protein>
    <submittedName>
        <fullName evidence="10">SpaH/EbpB family LPXTG-anchored major pilin</fullName>
    </submittedName>
</protein>
<evidence type="ECO:0000313" key="11">
    <source>
        <dbReference type="Proteomes" id="UP001269061"/>
    </source>
</evidence>
<feature type="signal peptide" evidence="8">
    <location>
        <begin position="1"/>
        <end position="26"/>
    </location>
</feature>
<evidence type="ECO:0000256" key="4">
    <source>
        <dbReference type="ARBA" id="ARBA00022729"/>
    </source>
</evidence>
<evidence type="ECO:0000259" key="9">
    <source>
        <dbReference type="PROSITE" id="PS50847"/>
    </source>
</evidence>
<feature type="region of interest" description="Disordered" evidence="6">
    <location>
        <begin position="453"/>
        <end position="472"/>
    </location>
</feature>
<keyword evidence="2" id="KW-0134">Cell wall</keyword>
<dbReference type="Gene3D" id="2.60.40.10">
    <property type="entry name" value="Immunoglobulins"/>
    <property type="match status" value="3"/>
</dbReference>
<dbReference type="NCBIfam" id="TIGR04226">
    <property type="entry name" value="RrgB_K2N_iso_D2"/>
    <property type="match status" value="1"/>
</dbReference>
<reference evidence="10 11" key="1">
    <citation type="submission" date="2023-03" db="EMBL/GenBank/DDBJ databases">
        <authorList>
            <person name="Shen W."/>
            <person name="Cai J."/>
        </authorList>
    </citation>
    <scope>NUCLEOTIDE SEQUENCE [LARGE SCALE GENOMIC DNA]</scope>
    <source>
        <strain evidence="10 11">Y59</strain>
    </source>
</reference>
<dbReference type="InterPro" id="IPR041033">
    <property type="entry name" value="SpaA_PFL_dom_1"/>
</dbReference>
<evidence type="ECO:0000256" key="3">
    <source>
        <dbReference type="ARBA" id="ARBA00022525"/>
    </source>
</evidence>
<dbReference type="InterPro" id="IPR032364">
    <property type="entry name" value="GramPos_pilinD1_N"/>
</dbReference>
<evidence type="ECO:0000256" key="7">
    <source>
        <dbReference type="SAM" id="Phobius"/>
    </source>
</evidence>
<proteinExistence type="inferred from homology"/>
<keyword evidence="7" id="KW-0472">Membrane</keyword>
<evidence type="ECO:0000256" key="2">
    <source>
        <dbReference type="ARBA" id="ARBA00022512"/>
    </source>
</evidence>
<dbReference type="Pfam" id="PF17802">
    <property type="entry name" value="SpaA"/>
    <property type="match status" value="1"/>
</dbReference>
<dbReference type="Proteomes" id="UP001269061">
    <property type="component" value="Unassembled WGS sequence"/>
</dbReference>
<keyword evidence="11" id="KW-1185">Reference proteome</keyword>
<evidence type="ECO:0000256" key="8">
    <source>
        <dbReference type="SAM" id="SignalP"/>
    </source>
</evidence>
<keyword evidence="4 8" id="KW-0732">Signal</keyword>
<gene>
    <name evidence="10" type="ORF">P7H46_07805</name>
</gene>
<feature type="chain" id="PRO_5047376037" evidence="8">
    <location>
        <begin position="27"/>
        <end position="509"/>
    </location>
</feature>
<evidence type="ECO:0000256" key="6">
    <source>
        <dbReference type="SAM" id="MobiDB-lite"/>
    </source>
</evidence>
<dbReference type="NCBIfam" id="TIGR01167">
    <property type="entry name" value="LPXTG_anchor"/>
    <property type="match status" value="1"/>
</dbReference>
<evidence type="ECO:0000256" key="1">
    <source>
        <dbReference type="ARBA" id="ARBA00007257"/>
    </source>
</evidence>
<organism evidence="10 11">
    <name type="scientific">Enterococcus pseudoavium</name>
    <dbReference type="NCBI Taxonomy" id="44007"/>
    <lineage>
        <taxon>Bacteria</taxon>
        <taxon>Bacillati</taxon>
        <taxon>Bacillota</taxon>
        <taxon>Bacilli</taxon>
        <taxon>Lactobacillales</taxon>
        <taxon>Enterococcaceae</taxon>
        <taxon>Enterococcus</taxon>
    </lineage>
</organism>
<feature type="compositionally biased region" description="Low complexity" evidence="6">
    <location>
        <begin position="456"/>
        <end position="468"/>
    </location>
</feature>
<keyword evidence="3" id="KW-0964">Secreted</keyword>
<dbReference type="PROSITE" id="PS50847">
    <property type="entry name" value="GRAM_POS_ANCHORING"/>
    <property type="match status" value="1"/>
</dbReference>
<dbReference type="Pfam" id="PF16555">
    <property type="entry name" value="GramPos_pilinD1"/>
    <property type="match status" value="1"/>
</dbReference>
<keyword evidence="5" id="KW-0572">Peptidoglycan-anchor</keyword>
<dbReference type="InterPro" id="IPR019931">
    <property type="entry name" value="LPXTG_anchor"/>
</dbReference>
<dbReference type="InterPro" id="IPR013783">
    <property type="entry name" value="Ig-like_fold"/>
</dbReference>
<feature type="domain" description="Gram-positive cocci surface proteins LPxTG" evidence="9">
    <location>
        <begin position="477"/>
        <end position="509"/>
    </location>
</feature>
<dbReference type="RefSeq" id="WP_311815698.1">
    <property type="nucleotide sequence ID" value="NZ_JARQAZ010000005.1"/>
</dbReference>
<comment type="similarity">
    <text evidence="1">Belongs to the serine-aspartate repeat-containing protein (SDr) family.</text>
</comment>
<accession>A0ABU3FI59</accession>
<dbReference type="InterPro" id="IPR048052">
    <property type="entry name" value="FM1-like"/>
</dbReference>
<evidence type="ECO:0000256" key="5">
    <source>
        <dbReference type="ARBA" id="ARBA00023088"/>
    </source>
</evidence>
<dbReference type="InterPro" id="IPR026466">
    <property type="entry name" value="Fim_isopep_form_D2_dom"/>
</dbReference>
<dbReference type="NCBIfam" id="NF033902">
    <property type="entry name" value="iso_D2_wall_anc"/>
    <property type="match status" value="1"/>
</dbReference>
<keyword evidence="7" id="KW-0812">Transmembrane</keyword>
<feature type="transmembrane region" description="Helical" evidence="7">
    <location>
        <begin position="484"/>
        <end position="502"/>
    </location>
</feature>
<dbReference type="PANTHER" id="PTHR36108">
    <property type="entry name" value="COLOSSIN-B-RELATED"/>
    <property type="match status" value="1"/>
</dbReference>
<dbReference type="EMBL" id="JARQAZ010000005">
    <property type="protein sequence ID" value="MDT2770750.1"/>
    <property type="molecule type" value="Genomic_DNA"/>
</dbReference>
<name>A0ABU3FI59_9ENTE</name>
<sequence length="509" mass="56628">MKRFARLFMLVITLLASASFIIPSQAESLETVDFVLHKLSIPVDEMPDPIKNTGGAVPEALKDYEGLPDVTFEVYDVSADFYAKRLELSRDGKVSGVEGQKAAQESLVGSDLTGRTPLQTKRTNENGQAAFDNLPAKVKLEGKEKDAVYLFRETEAPQEVELLAEDLVVVLPIYQTDEQALKEIHLYPKNGVRDEPTPPPFEKIIVDPKVSYQAGDIIHYQAKVSLPKELLDYERFSISDDADERLVLQPESLKVTADKTVLSANSYYNQTTGASDHNQFRLDFKTNKLAEFAGKELVIDYNMRLTGFSQAVDQAIINTATLETDFDLIKQKREVYTGGKKFVKVDLADQAQRLSGAQFVIQNDTGLYLQETESGYRWSEKLSDDPKLVHLKSDDQGAFQIMGLKYGDYYLKEIEAPEGYTLNQNVIPFKVEKNTSAQALKIVNKKIESQGILPVTTGPTSPSTTRTGFNSVSRGLLPKTSDSINLGLILIGMLLIVGIIIVRRRTTKG</sequence>
<dbReference type="Gene3D" id="2.60.40.740">
    <property type="match status" value="1"/>
</dbReference>
<dbReference type="PANTHER" id="PTHR36108:SF13">
    <property type="entry name" value="COLOSSIN-B-RELATED"/>
    <property type="match status" value="1"/>
</dbReference>
<keyword evidence="7" id="KW-1133">Transmembrane helix</keyword>